<gene>
    <name evidence="15" type="primary">GPR68</name>
</gene>
<evidence type="ECO:0000256" key="4">
    <source>
        <dbReference type="ARBA" id="ARBA00022692"/>
    </source>
</evidence>
<dbReference type="SUPFAM" id="SSF81321">
    <property type="entry name" value="Family A G protein-coupled receptor-like"/>
    <property type="match status" value="1"/>
</dbReference>
<evidence type="ECO:0000256" key="9">
    <source>
        <dbReference type="ARBA" id="ARBA00023170"/>
    </source>
</evidence>
<evidence type="ECO:0000256" key="3">
    <source>
        <dbReference type="ARBA" id="ARBA00022475"/>
    </source>
</evidence>
<keyword evidence="4 12" id="KW-0812">Transmembrane</keyword>
<dbReference type="GO" id="GO:0004930">
    <property type="term" value="F:G protein-coupled receptor activity"/>
    <property type="evidence" value="ECO:0007669"/>
    <property type="project" value="UniProtKB-KW"/>
</dbReference>
<keyword evidence="7 13" id="KW-0472">Membrane</keyword>
<evidence type="ECO:0000256" key="2">
    <source>
        <dbReference type="ARBA" id="ARBA00010663"/>
    </source>
</evidence>
<dbReference type="FunCoup" id="H3BI48">
    <property type="interactions" value="637"/>
</dbReference>
<keyword evidence="16" id="KW-1185">Reference proteome</keyword>
<keyword evidence="6 12" id="KW-0297">G-protein coupled receptor</keyword>
<keyword evidence="10" id="KW-0325">Glycoprotein</keyword>
<dbReference type="InParanoid" id="H3BI48"/>
<evidence type="ECO:0000256" key="5">
    <source>
        <dbReference type="ARBA" id="ARBA00022989"/>
    </source>
</evidence>
<keyword evidence="3" id="KW-1003">Cell membrane</keyword>
<dbReference type="GeneTree" id="ENSGT00950000183136"/>
<feature type="transmembrane region" description="Helical" evidence="13">
    <location>
        <begin position="23"/>
        <end position="44"/>
    </location>
</feature>
<evidence type="ECO:0000256" key="13">
    <source>
        <dbReference type="SAM" id="Phobius"/>
    </source>
</evidence>
<comment type="subcellular location">
    <subcellularLocation>
        <location evidence="1">Cell membrane</location>
        <topology evidence="1">Multi-pass membrane protein</topology>
    </subcellularLocation>
</comment>
<dbReference type="PANTHER" id="PTHR24234:SF5">
    <property type="entry name" value="OVARIAN CANCER G-PROTEIN COUPLED RECEPTOR 1"/>
    <property type="match status" value="1"/>
</dbReference>
<dbReference type="GO" id="GO:0071467">
    <property type="term" value="P:cellular response to pH"/>
    <property type="evidence" value="ECO:0007669"/>
    <property type="project" value="TreeGrafter"/>
</dbReference>
<dbReference type="Ensembl" id="ENSLACT00000021710.1">
    <property type="protein sequence ID" value="ENSLACP00000021569.1"/>
    <property type="gene ID" value="ENSLACG00000018951.1"/>
</dbReference>
<reference evidence="15" key="2">
    <citation type="submission" date="2025-08" db="UniProtKB">
        <authorList>
            <consortium name="Ensembl"/>
        </authorList>
    </citation>
    <scope>IDENTIFICATION</scope>
</reference>
<evidence type="ECO:0000256" key="6">
    <source>
        <dbReference type="ARBA" id="ARBA00023040"/>
    </source>
</evidence>
<sequence length="339" mass="39275">SGVATNSLNCTINHGIRQTLFPVVYILVFVVGLPANLISLYYGYLQIKAKNDLGIYLCNLTIADLLYIFSLPFWLQYVLQHDDWTYSEIFCKICGVLLYENIYVSIAFLCCISVERYIAVVYPFRFHALRSMKASILVSTFIWIVELGTCWNFFQHTVIAKDHDNDKLCFEYYPIKAWEDNINYYRLCAGFLFPIFLLTFSYCRILVTVKKSVGTREHQKERIKKLVLVTVLIFLVCFTPYHILTTVRSIFEKDCEFAQGIFGYYHVSLLLTSFNCVADPLLYCFASENTYKDFVKFKKCILRLFCCTREKTHEAISATKDQLATSPLETVAVLLNKDS</sequence>
<feature type="transmembrane region" description="Helical" evidence="13">
    <location>
        <begin position="102"/>
        <end position="122"/>
    </location>
</feature>
<dbReference type="AlphaFoldDB" id="H3BI48"/>
<dbReference type="Gene3D" id="1.20.1070.10">
    <property type="entry name" value="Rhodopsin 7-helix transmembrane proteins"/>
    <property type="match status" value="1"/>
</dbReference>
<evidence type="ECO:0000256" key="7">
    <source>
        <dbReference type="ARBA" id="ARBA00023136"/>
    </source>
</evidence>
<evidence type="ECO:0000256" key="10">
    <source>
        <dbReference type="ARBA" id="ARBA00023180"/>
    </source>
</evidence>
<comment type="similarity">
    <text evidence="2 12">Belongs to the G-protein coupled receptor 1 family.</text>
</comment>
<evidence type="ECO:0000259" key="14">
    <source>
        <dbReference type="PROSITE" id="PS50262"/>
    </source>
</evidence>
<dbReference type="GO" id="GO:0005886">
    <property type="term" value="C:plasma membrane"/>
    <property type="evidence" value="ECO:0007669"/>
    <property type="project" value="UniProtKB-SubCell"/>
</dbReference>
<dbReference type="eggNOG" id="ENOG502QQJA">
    <property type="taxonomic scope" value="Eukaryota"/>
</dbReference>
<evidence type="ECO:0000256" key="1">
    <source>
        <dbReference type="ARBA" id="ARBA00004651"/>
    </source>
</evidence>
<proteinExistence type="inferred from homology"/>
<keyword evidence="5 13" id="KW-1133">Transmembrane helix</keyword>
<dbReference type="CDD" id="cd15367">
    <property type="entry name" value="7tmA_GPR68_OGR1"/>
    <property type="match status" value="1"/>
</dbReference>
<dbReference type="PRINTS" id="PR01564">
    <property type="entry name" value="OGR1RECEPTOR"/>
</dbReference>
<protein>
    <submittedName>
        <fullName evidence="15">G protein-coupled receptor 68</fullName>
    </submittedName>
</protein>
<dbReference type="PROSITE" id="PS00237">
    <property type="entry name" value="G_PROTEIN_RECEP_F1_1"/>
    <property type="match status" value="1"/>
</dbReference>
<evidence type="ECO:0000256" key="12">
    <source>
        <dbReference type="RuleBase" id="RU000688"/>
    </source>
</evidence>
<feature type="transmembrane region" description="Helical" evidence="13">
    <location>
        <begin position="226"/>
        <end position="244"/>
    </location>
</feature>
<dbReference type="HOGENOM" id="CLU_009579_8_2_1"/>
<keyword evidence="11 12" id="KW-0807">Transducer</keyword>
<feature type="transmembrane region" description="Helical" evidence="13">
    <location>
        <begin position="184"/>
        <end position="205"/>
    </location>
</feature>
<evidence type="ECO:0000313" key="15">
    <source>
        <dbReference type="Ensembl" id="ENSLACP00000021569.1"/>
    </source>
</evidence>
<dbReference type="PRINTS" id="PR00237">
    <property type="entry name" value="GPCRRHODOPSN"/>
</dbReference>
<feature type="transmembrane region" description="Helical" evidence="13">
    <location>
        <begin position="134"/>
        <end position="154"/>
    </location>
</feature>
<accession>H3BI48</accession>
<dbReference type="InterPro" id="IPR005389">
    <property type="entry name" value="OGR1_rcpt"/>
</dbReference>
<reference evidence="16" key="1">
    <citation type="submission" date="2011-08" db="EMBL/GenBank/DDBJ databases">
        <title>The draft genome of Latimeria chalumnae.</title>
        <authorList>
            <person name="Di Palma F."/>
            <person name="Alfoldi J."/>
            <person name="Johnson J."/>
            <person name="Berlin A."/>
            <person name="Gnerre S."/>
            <person name="Jaffe D."/>
            <person name="MacCallum I."/>
            <person name="Young S."/>
            <person name="Walker B.J."/>
            <person name="Lander E."/>
            <person name="Lindblad-Toh K."/>
        </authorList>
    </citation>
    <scope>NUCLEOTIDE SEQUENCE [LARGE SCALE GENOMIC DNA]</scope>
    <source>
        <strain evidence="16">Wild caught</strain>
    </source>
</reference>
<evidence type="ECO:0000256" key="8">
    <source>
        <dbReference type="ARBA" id="ARBA00023157"/>
    </source>
</evidence>
<dbReference type="PANTHER" id="PTHR24234">
    <property type="entry name" value="LYSOPHOSPHATIDIC ACID RECEPTOR 5/SPHINGOSYLPHOSPHORYLCHOLINE RECEPTOR"/>
    <property type="match status" value="1"/>
</dbReference>
<organism evidence="15 16">
    <name type="scientific">Latimeria chalumnae</name>
    <name type="common">Coelacanth</name>
    <dbReference type="NCBI Taxonomy" id="7897"/>
    <lineage>
        <taxon>Eukaryota</taxon>
        <taxon>Metazoa</taxon>
        <taxon>Chordata</taxon>
        <taxon>Craniata</taxon>
        <taxon>Vertebrata</taxon>
        <taxon>Euteleostomi</taxon>
        <taxon>Coelacanthiformes</taxon>
        <taxon>Coelacanthidae</taxon>
        <taxon>Latimeria</taxon>
    </lineage>
</organism>
<dbReference type="PROSITE" id="PS50262">
    <property type="entry name" value="G_PROTEIN_RECEP_F1_2"/>
    <property type="match status" value="1"/>
</dbReference>
<dbReference type="EMBL" id="AFYH01003437">
    <property type="status" value="NOT_ANNOTATED_CDS"/>
    <property type="molecule type" value="Genomic_DNA"/>
</dbReference>
<keyword evidence="9 12" id="KW-0675">Receptor</keyword>
<dbReference type="FunFam" id="1.20.1070.10:FF:000065">
    <property type="entry name" value="G-protein coupled receptor 4"/>
    <property type="match status" value="1"/>
</dbReference>
<feature type="transmembrane region" description="Helical" evidence="13">
    <location>
        <begin position="56"/>
        <end position="75"/>
    </location>
</feature>
<dbReference type="InterPro" id="IPR017452">
    <property type="entry name" value="GPCR_Rhodpsn_7TM"/>
</dbReference>
<evidence type="ECO:0000256" key="11">
    <source>
        <dbReference type="ARBA" id="ARBA00023224"/>
    </source>
</evidence>
<keyword evidence="8" id="KW-1015">Disulfide bond</keyword>
<dbReference type="Pfam" id="PF00001">
    <property type="entry name" value="7tm_1"/>
    <property type="match status" value="1"/>
</dbReference>
<evidence type="ECO:0000313" key="16">
    <source>
        <dbReference type="Proteomes" id="UP000008672"/>
    </source>
</evidence>
<dbReference type="OMA" id="TCCFVFT"/>
<name>H3BI48_LATCH</name>
<feature type="transmembrane region" description="Helical" evidence="13">
    <location>
        <begin position="264"/>
        <end position="286"/>
    </location>
</feature>
<reference evidence="15" key="3">
    <citation type="submission" date="2025-09" db="UniProtKB">
        <authorList>
            <consortium name="Ensembl"/>
        </authorList>
    </citation>
    <scope>IDENTIFICATION</scope>
</reference>
<dbReference type="InterPro" id="IPR000276">
    <property type="entry name" value="GPCR_Rhodpsn"/>
</dbReference>
<dbReference type="Proteomes" id="UP000008672">
    <property type="component" value="Unassembled WGS sequence"/>
</dbReference>
<feature type="domain" description="G-protein coupled receptors family 1 profile" evidence="14">
    <location>
        <begin position="35"/>
        <end position="283"/>
    </location>
</feature>